<reference evidence="2 3" key="1">
    <citation type="submission" date="2023-11" db="EMBL/GenBank/DDBJ databases">
        <title>Plant-associative lifestyle of Vibrio porteresiae and its evolutionary dynamics.</title>
        <authorList>
            <person name="Rameshkumar N."/>
            <person name="Kirti K."/>
        </authorList>
    </citation>
    <scope>NUCLEOTIDE SEQUENCE [LARGE SCALE GENOMIC DNA]</scope>
    <source>
        <strain evidence="2 3">MSSRF60</strain>
    </source>
</reference>
<evidence type="ECO:0000313" key="3">
    <source>
        <dbReference type="Proteomes" id="UP001272325"/>
    </source>
</evidence>
<comment type="caution">
    <text evidence="2">The sequence shown here is derived from an EMBL/GenBank/DDBJ whole genome shotgun (WGS) entry which is preliminary data.</text>
</comment>
<dbReference type="EMBL" id="JAWRCN010000001">
    <property type="protein sequence ID" value="MDW6016754.1"/>
    <property type="molecule type" value="Genomic_DNA"/>
</dbReference>
<feature type="region of interest" description="Disordered" evidence="1">
    <location>
        <begin position="247"/>
        <end position="285"/>
    </location>
</feature>
<keyword evidence="3" id="KW-1185">Reference proteome</keyword>
<gene>
    <name evidence="2" type="ORF">SBW85_03095</name>
</gene>
<accession>A0ABU4IHL5</accession>
<sequence length="285" mass="32714">MNLVELLDRPIAFHRPFVELGLGITGALFLSQALYWSRRTNGSGYFYKTQDEWEAETGMTRREQETARKKLKSLGILEEKKQGVPCRVFYRINDKNLLLLLSQKECENLPNPECTEAPDQYGGMRQTRMAESATLDCTKPPSSDGGISQTKTETTHRLPETTNKKILRKSRVENSKLPKQLNTVAWAQWLDYRAKLKKPFKTERGELRVMNELVQLSHGDQTLQQRIVDQSIDFEWVGLFALKAPQQGQSKPAINQVEPYSENMDTSQYEAPAWFRERNAQGGDQ</sequence>
<dbReference type="Proteomes" id="UP001272325">
    <property type="component" value="Unassembled WGS sequence"/>
</dbReference>
<evidence type="ECO:0000256" key="1">
    <source>
        <dbReference type="SAM" id="MobiDB-lite"/>
    </source>
</evidence>
<feature type="region of interest" description="Disordered" evidence="1">
    <location>
        <begin position="135"/>
        <end position="158"/>
    </location>
</feature>
<evidence type="ECO:0008006" key="4">
    <source>
        <dbReference type="Google" id="ProtNLM"/>
    </source>
</evidence>
<proteinExistence type="predicted"/>
<organism evidence="2 3">
    <name type="scientific">Vibrio plantisponsor</name>
    <dbReference type="NCBI Taxonomy" id="664643"/>
    <lineage>
        <taxon>Bacteria</taxon>
        <taxon>Pseudomonadati</taxon>
        <taxon>Pseudomonadota</taxon>
        <taxon>Gammaproteobacteria</taxon>
        <taxon>Vibrionales</taxon>
        <taxon>Vibrionaceae</taxon>
        <taxon>Vibrio</taxon>
    </lineage>
</organism>
<protein>
    <recommendedName>
        <fullName evidence="4">Replication protein</fullName>
    </recommendedName>
</protein>
<dbReference type="RefSeq" id="WP_171137462.1">
    <property type="nucleotide sequence ID" value="NZ_AP024893.1"/>
</dbReference>
<evidence type="ECO:0000313" key="2">
    <source>
        <dbReference type="EMBL" id="MDW6016754.1"/>
    </source>
</evidence>
<name>A0ABU4IHL5_9VIBR</name>